<keyword evidence="3" id="KW-1185">Reference proteome</keyword>
<organism evidence="2 3">
    <name type="scientific">Actinomadura barringtoniae</name>
    <dbReference type="NCBI Taxonomy" id="1427535"/>
    <lineage>
        <taxon>Bacteria</taxon>
        <taxon>Bacillati</taxon>
        <taxon>Actinomycetota</taxon>
        <taxon>Actinomycetes</taxon>
        <taxon>Streptosporangiales</taxon>
        <taxon>Thermomonosporaceae</taxon>
        <taxon>Actinomadura</taxon>
    </lineage>
</organism>
<reference evidence="2" key="1">
    <citation type="submission" date="2021-03" db="EMBL/GenBank/DDBJ databases">
        <authorList>
            <person name="Kanchanasin P."/>
            <person name="Saeng-In P."/>
            <person name="Phongsopitanun W."/>
            <person name="Yuki M."/>
            <person name="Kudo T."/>
            <person name="Ohkuma M."/>
            <person name="Tanasupawat S."/>
        </authorList>
    </citation>
    <scope>NUCLEOTIDE SEQUENCE</scope>
    <source>
        <strain evidence="2">GKU 128</strain>
    </source>
</reference>
<accession>A0A939T5W6</accession>
<sequence length="126" mass="13442">MRHTFAHDAVVAMEAGGDIRAPGGAVTVALCGTWQHEPPCPLAAHHTTAERTAQSDEVRLRVLFAAEPAAEARIRRQIETALSSSGLGAGFQGPDGLRTRWQLREAGPSSVRAEEADHAARLSRPD</sequence>
<name>A0A939T5W6_9ACTN</name>
<dbReference type="AlphaFoldDB" id="A0A939T5W6"/>
<evidence type="ECO:0000313" key="3">
    <source>
        <dbReference type="Proteomes" id="UP000669179"/>
    </source>
</evidence>
<feature type="region of interest" description="Disordered" evidence="1">
    <location>
        <begin position="85"/>
        <end position="126"/>
    </location>
</feature>
<proteinExistence type="predicted"/>
<dbReference type="Proteomes" id="UP000669179">
    <property type="component" value="Unassembled WGS sequence"/>
</dbReference>
<comment type="caution">
    <text evidence="2">The sequence shown here is derived from an EMBL/GenBank/DDBJ whole genome shotgun (WGS) entry which is preliminary data.</text>
</comment>
<dbReference type="RefSeq" id="WP_208262443.1">
    <property type="nucleotide sequence ID" value="NZ_JAGEOJ010000025.1"/>
</dbReference>
<evidence type="ECO:0000256" key="1">
    <source>
        <dbReference type="SAM" id="MobiDB-lite"/>
    </source>
</evidence>
<feature type="compositionally biased region" description="Basic and acidic residues" evidence="1">
    <location>
        <begin position="112"/>
        <end position="126"/>
    </location>
</feature>
<gene>
    <name evidence="2" type="ORF">J4573_44615</name>
</gene>
<evidence type="ECO:0000313" key="2">
    <source>
        <dbReference type="EMBL" id="MBO2454236.1"/>
    </source>
</evidence>
<protein>
    <submittedName>
        <fullName evidence="2">Uncharacterized protein</fullName>
    </submittedName>
</protein>
<dbReference type="EMBL" id="JAGEOJ010000025">
    <property type="protein sequence ID" value="MBO2454236.1"/>
    <property type="molecule type" value="Genomic_DNA"/>
</dbReference>